<proteinExistence type="predicted"/>
<keyword evidence="2" id="KW-1185">Reference proteome</keyword>
<dbReference type="EMBL" id="CM039431">
    <property type="protein sequence ID" value="KAI4336000.1"/>
    <property type="molecule type" value="Genomic_DNA"/>
</dbReference>
<comment type="caution">
    <text evidence="1">The sequence shown here is derived from an EMBL/GenBank/DDBJ whole genome shotgun (WGS) entry which is preliminary data.</text>
</comment>
<evidence type="ECO:0000313" key="1">
    <source>
        <dbReference type="EMBL" id="KAI4336000.1"/>
    </source>
</evidence>
<evidence type="ECO:0000313" key="2">
    <source>
        <dbReference type="Proteomes" id="UP000828941"/>
    </source>
</evidence>
<dbReference type="Proteomes" id="UP000828941">
    <property type="component" value="Chromosome 6"/>
</dbReference>
<reference evidence="1 2" key="1">
    <citation type="journal article" date="2022" name="DNA Res.">
        <title>Chromosomal-level genome assembly of the orchid tree Bauhinia variegata (Leguminosae; Cercidoideae) supports the allotetraploid origin hypothesis of Bauhinia.</title>
        <authorList>
            <person name="Zhong Y."/>
            <person name="Chen Y."/>
            <person name="Zheng D."/>
            <person name="Pang J."/>
            <person name="Liu Y."/>
            <person name="Luo S."/>
            <person name="Meng S."/>
            <person name="Qian L."/>
            <person name="Wei D."/>
            <person name="Dai S."/>
            <person name="Zhou R."/>
        </authorList>
    </citation>
    <scope>NUCLEOTIDE SEQUENCE [LARGE SCALE GENOMIC DNA]</scope>
    <source>
        <strain evidence="1">BV-YZ2020</strain>
    </source>
</reference>
<name>A0ACB9NIN9_BAUVA</name>
<gene>
    <name evidence="1" type="ORF">L6164_014582</name>
</gene>
<organism evidence="1 2">
    <name type="scientific">Bauhinia variegata</name>
    <name type="common">Purple orchid tree</name>
    <name type="synonym">Phanera variegata</name>
    <dbReference type="NCBI Taxonomy" id="167791"/>
    <lineage>
        <taxon>Eukaryota</taxon>
        <taxon>Viridiplantae</taxon>
        <taxon>Streptophyta</taxon>
        <taxon>Embryophyta</taxon>
        <taxon>Tracheophyta</taxon>
        <taxon>Spermatophyta</taxon>
        <taxon>Magnoliopsida</taxon>
        <taxon>eudicotyledons</taxon>
        <taxon>Gunneridae</taxon>
        <taxon>Pentapetalae</taxon>
        <taxon>rosids</taxon>
        <taxon>fabids</taxon>
        <taxon>Fabales</taxon>
        <taxon>Fabaceae</taxon>
        <taxon>Cercidoideae</taxon>
        <taxon>Cercideae</taxon>
        <taxon>Bauhiniinae</taxon>
        <taxon>Bauhinia</taxon>
    </lineage>
</organism>
<protein>
    <submittedName>
        <fullName evidence="1">Uncharacterized protein</fullName>
    </submittedName>
</protein>
<accession>A0ACB9NIN9</accession>
<sequence length="643" mass="71666">MSSSQQLCLFLLSKCRSLKSAKQIHAHVYKNGLDTDPLVAGKLLLLCAVSISDALHYARCLLQQFPNPDAFMYNTLIRGLAESETPSDSLHTFVKMRRQSIVLPDSFSFAFTLKAVANCRSLRAGLQLHGQALCHGLDSHLFVGTTLISMYAECGNVHSARQIFEEMSDPNVVTWNAVVTASFRCGDMEGAEHMFKRMPIRNLTSWNVMLAGYTKAGKLESARQAFSEMPLKDDVSWSTMIVGFAHNGLFDEAFGFFRQLQREGIRPNEVSLTGVLSACAQAGAFEFGKILHGFLQKSGFLQIVSVSNALIDTYSRCGNVAMARLVFQSMLVGRNVVSWTSMIAGLAMHGHGEEAIELFHEMEECGVTPDGITFISLLYACSHAGLVEQGCAYFSKMKIVHGIEPAIEHYGCMVDLYGRAGKLEKAYEFACQMPISPNAIIWRTLLGACSIHGNVELAELVKARLSEMDPNNSGDHVLLSNVYAIAGKWKEVTTTRRSMTEQRMTKTPGWSMIEIDKVMYSFVAGKNPNVVTEVAYHKLTEIMLRLRAEVGYEPQVRSVLHDIEQEEKEDSVSKHSEKLAVAFGIAKLSEGRIIRIVKNLRICADCHTVMKLISKVYQIEITVRDRSRFHLFKDGVCSCRDYW</sequence>